<organism evidence="2 3">
    <name type="scientific">Sphingomonas natans</name>
    <dbReference type="NCBI Taxonomy" id="3063330"/>
    <lineage>
        <taxon>Bacteria</taxon>
        <taxon>Pseudomonadati</taxon>
        <taxon>Pseudomonadota</taxon>
        <taxon>Alphaproteobacteria</taxon>
        <taxon>Sphingomonadales</taxon>
        <taxon>Sphingomonadaceae</taxon>
        <taxon>Sphingomonas</taxon>
    </lineage>
</organism>
<evidence type="ECO:0008006" key="4">
    <source>
        <dbReference type="Google" id="ProtNLM"/>
    </source>
</evidence>
<protein>
    <recommendedName>
        <fullName evidence="4">Lipoprotein</fullName>
    </recommendedName>
</protein>
<sequence length="66" mass="7074">MIRSVALLAIGSLAISACGSDAQQERNRVAIDDQMNMIQAPTHETMWHPDAADQGNQAGAAPSRQR</sequence>
<comment type="caution">
    <text evidence="2">The sequence shown here is derived from an EMBL/GenBank/DDBJ whole genome shotgun (WGS) entry which is preliminary data.</text>
</comment>
<evidence type="ECO:0000313" key="3">
    <source>
        <dbReference type="Proteomes" id="UP001169764"/>
    </source>
</evidence>
<dbReference type="Proteomes" id="UP001169764">
    <property type="component" value="Unassembled WGS sequence"/>
</dbReference>
<dbReference type="EMBL" id="JAUOTP010000006">
    <property type="protein sequence ID" value="MDO6415582.1"/>
    <property type="molecule type" value="Genomic_DNA"/>
</dbReference>
<name>A0ABT8YB70_9SPHN</name>
<evidence type="ECO:0000256" key="1">
    <source>
        <dbReference type="SAM" id="MobiDB-lite"/>
    </source>
</evidence>
<keyword evidence="3" id="KW-1185">Reference proteome</keyword>
<accession>A0ABT8YB70</accession>
<evidence type="ECO:0000313" key="2">
    <source>
        <dbReference type="EMBL" id="MDO6415582.1"/>
    </source>
</evidence>
<dbReference type="RefSeq" id="WP_303543695.1">
    <property type="nucleotide sequence ID" value="NZ_JAUOTP010000006.1"/>
</dbReference>
<dbReference type="PROSITE" id="PS51257">
    <property type="entry name" value="PROKAR_LIPOPROTEIN"/>
    <property type="match status" value="1"/>
</dbReference>
<feature type="compositionally biased region" description="Low complexity" evidence="1">
    <location>
        <begin position="52"/>
        <end position="66"/>
    </location>
</feature>
<gene>
    <name evidence="2" type="ORF">Q4F19_14425</name>
</gene>
<feature type="region of interest" description="Disordered" evidence="1">
    <location>
        <begin position="41"/>
        <end position="66"/>
    </location>
</feature>
<reference evidence="2" key="1">
    <citation type="submission" date="2023-07" db="EMBL/GenBank/DDBJ databases">
        <authorList>
            <person name="Kim M."/>
        </authorList>
    </citation>
    <scope>NUCLEOTIDE SEQUENCE</scope>
    <source>
        <strain evidence="2">BIUV-7</strain>
    </source>
</reference>
<proteinExistence type="predicted"/>